<feature type="signal peptide" evidence="1">
    <location>
        <begin position="1"/>
        <end position="21"/>
    </location>
</feature>
<evidence type="ECO:0000313" key="2">
    <source>
        <dbReference type="EMBL" id="QDT07680.1"/>
    </source>
</evidence>
<dbReference type="OrthoDB" id="262522at2"/>
<dbReference type="AlphaFoldDB" id="A0A517NKM9"/>
<organism evidence="2 3">
    <name type="scientific">Rubripirellula lacrimiformis</name>
    <dbReference type="NCBI Taxonomy" id="1930273"/>
    <lineage>
        <taxon>Bacteria</taxon>
        <taxon>Pseudomonadati</taxon>
        <taxon>Planctomycetota</taxon>
        <taxon>Planctomycetia</taxon>
        <taxon>Pirellulales</taxon>
        <taxon>Pirellulaceae</taxon>
        <taxon>Rubripirellula</taxon>
    </lineage>
</organism>
<evidence type="ECO:0000256" key="1">
    <source>
        <dbReference type="SAM" id="SignalP"/>
    </source>
</evidence>
<accession>A0A517NKM9</accession>
<keyword evidence="3" id="KW-1185">Reference proteome</keyword>
<name>A0A517NKM9_9BACT</name>
<dbReference type="EMBL" id="CP036525">
    <property type="protein sequence ID" value="QDT07680.1"/>
    <property type="molecule type" value="Genomic_DNA"/>
</dbReference>
<dbReference type="RefSeq" id="WP_145175982.1">
    <property type="nucleotide sequence ID" value="NZ_CP036525.1"/>
</dbReference>
<evidence type="ECO:0000313" key="3">
    <source>
        <dbReference type="Proteomes" id="UP000318538"/>
    </source>
</evidence>
<dbReference type="KEGG" id="rlc:K227x_61080"/>
<evidence type="ECO:0008006" key="4">
    <source>
        <dbReference type="Google" id="ProtNLM"/>
    </source>
</evidence>
<sequence precursor="true">MRQCICLIVLFGVAVVSGSTATGLSADDALVADDAIHWGDPLGPISATEADDKLVLLLITNDEPIRVDDAVDVADGDDQRAAVDAPNGVYGWCTDVFADAFRELRHRRPDLRSKLMLQWLPAGLPRELTGGKVSNGTARAVVLLCDGHYRLASFLVGVPDADDLLTLIEDGQEFQRLRSLDTQGRQRVVANLAGRSSQRMDRLWRQVLEESVVAMDGAADDRGGVKDRGIGELEPDFSYESFDQVATQRMLVLNERFGDMYLADVRLRFGLTEASDVERLVTLEQHIQTRRPWCEAMIPFIAGIQVDQQWPTLVELIWGHPAIRGDFDASELVQQIKTLGKDETFVFSIQPPTALRNIPWPPISDDTSGAGAGWQRVQELATKTRYREVDWQQLAAAIRGGDLTPIDVRGNSLLRYVILPAGKTKPLPVFQNSPPGRVVGLLKRFNR</sequence>
<dbReference type="Proteomes" id="UP000318538">
    <property type="component" value="Chromosome"/>
</dbReference>
<keyword evidence="1" id="KW-0732">Signal</keyword>
<proteinExistence type="predicted"/>
<feature type="chain" id="PRO_5022049347" description="Secreted protein" evidence="1">
    <location>
        <begin position="22"/>
        <end position="447"/>
    </location>
</feature>
<gene>
    <name evidence="2" type="ORF">K227x_61080</name>
</gene>
<reference evidence="2 3" key="1">
    <citation type="submission" date="2019-02" db="EMBL/GenBank/DDBJ databases">
        <title>Deep-cultivation of Planctomycetes and their phenomic and genomic characterization uncovers novel biology.</title>
        <authorList>
            <person name="Wiegand S."/>
            <person name="Jogler M."/>
            <person name="Boedeker C."/>
            <person name="Pinto D."/>
            <person name="Vollmers J."/>
            <person name="Rivas-Marin E."/>
            <person name="Kohn T."/>
            <person name="Peeters S.H."/>
            <person name="Heuer A."/>
            <person name="Rast P."/>
            <person name="Oberbeckmann S."/>
            <person name="Bunk B."/>
            <person name="Jeske O."/>
            <person name="Meyerdierks A."/>
            <person name="Storesund J.E."/>
            <person name="Kallscheuer N."/>
            <person name="Luecker S."/>
            <person name="Lage O.M."/>
            <person name="Pohl T."/>
            <person name="Merkel B.J."/>
            <person name="Hornburger P."/>
            <person name="Mueller R.-W."/>
            <person name="Bruemmer F."/>
            <person name="Labrenz M."/>
            <person name="Spormann A.M."/>
            <person name="Op den Camp H."/>
            <person name="Overmann J."/>
            <person name="Amann R."/>
            <person name="Jetten M.S.M."/>
            <person name="Mascher T."/>
            <person name="Medema M.H."/>
            <person name="Devos D.P."/>
            <person name="Kaster A.-K."/>
            <person name="Ovreas L."/>
            <person name="Rohde M."/>
            <person name="Galperin M.Y."/>
            <person name="Jogler C."/>
        </authorList>
    </citation>
    <scope>NUCLEOTIDE SEQUENCE [LARGE SCALE GENOMIC DNA]</scope>
    <source>
        <strain evidence="2 3">K22_7</strain>
    </source>
</reference>
<protein>
    <recommendedName>
        <fullName evidence="4">Secreted protein</fullName>
    </recommendedName>
</protein>